<name>A0A182T6S3_9DIPT</name>
<reference evidence="5" key="2">
    <citation type="submission" date="2020-05" db="UniProtKB">
        <authorList>
            <consortium name="EnsemblMetazoa"/>
        </authorList>
    </citation>
    <scope>IDENTIFICATION</scope>
    <source>
        <strain evidence="5">maculatus3</strain>
    </source>
</reference>
<dbReference type="GO" id="GO:0099503">
    <property type="term" value="C:secretory vesicle"/>
    <property type="evidence" value="ECO:0007669"/>
    <property type="project" value="TreeGrafter"/>
</dbReference>
<dbReference type="SUPFAM" id="SSF49562">
    <property type="entry name" value="C2 domain (Calcium/lipid-binding domain, CaLB)"/>
    <property type="match status" value="1"/>
</dbReference>
<evidence type="ECO:0000259" key="4">
    <source>
        <dbReference type="PROSITE" id="PS50004"/>
    </source>
</evidence>
<dbReference type="Pfam" id="PF00168">
    <property type="entry name" value="C2"/>
    <property type="match status" value="1"/>
</dbReference>
<dbReference type="InterPro" id="IPR035892">
    <property type="entry name" value="C2_domain_sf"/>
</dbReference>
<evidence type="ECO:0000256" key="3">
    <source>
        <dbReference type="SAM" id="MobiDB-lite"/>
    </source>
</evidence>
<evidence type="ECO:0000313" key="6">
    <source>
        <dbReference type="Proteomes" id="UP000075901"/>
    </source>
</evidence>
<dbReference type="InterPro" id="IPR052095">
    <property type="entry name" value="UNC-13_domain"/>
</dbReference>
<comment type="similarity">
    <text evidence="1">Belongs to the unc-13 family.</text>
</comment>
<dbReference type="Gene3D" id="2.60.40.150">
    <property type="entry name" value="C2 domain"/>
    <property type="match status" value="1"/>
</dbReference>
<dbReference type="EnsemblMetazoa" id="AMAM020784-RA">
    <property type="protein sequence ID" value="AMAM020784-PA"/>
    <property type="gene ID" value="AMAM020784"/>
</dbReference>
<keyword evidence="6" id="KW-1185">Reference proteome</keyword>
<dbReference type="PANTHER" id="PTHR45999:SF2">
    <property type="entry name" value="PROTEIN UNC-13 HOMOLOG 4B"/>
    <property type="match status" value="1"/>
</dbReference>
<evidence type="ECO:0000313" key="5">
    <source>
        <dbReference type="EnsemblMetazoa" id="AMAM020784-PA"/>
    </source>
</evidence>
<feature type="domain" description="C2" evidence="4">
    <location>
        <begin position="144"/>
        <end position="217"/>
    </location>
</feature>
<evidence type="ECO:0000256" key="1">
    <source>
        <dbReference type="ARBA" id="ARBA00005823"/>
    </source>
</evidence>
<sequence>MSTYSLPRLLNGGGLSGNKKFNIKFGTLRLTKSFRSLDRREKPTVQRAQERDYGTTARRASENPYGTTSGGANRPGRLPYHPFRGVRKEEIEQQASMIVHSMTIEELYEEILFENIHNIGCDDEELNVDVLFPYIQEAFKLSDEKHNEILQIARNKEAPEIRLNVEIVEAKDLEPKDSNGLSDPFVTMYIASNPNHRYNTSVKAGTLNPVWEEHFSL</sequence>
<accession>A0A182T6S3</accession>
<dbReference type="PROSITE" id="PS50004">
    <property type="entry name" value="C2"/>
    <property type="match status" value="1"/>
</dbReference>
<protein>
    <submittedName>
        <fullName evidence="5">C2 domain-containing protein</fullName>
    </submittedName>
</protein>
<organism evidence="5 6">
    <name type="scientific">Anopheles maculatus</name>
    <dbReference type="NCBI Taxonomy" id="74869"/>
    <lineage>
        <taxon>Eukaryota</taxon>
        <taxon>Metazoa</taxon>
        <taxon>Ecdysozoa</taxon>
        <taxon>Arthropoda</taxon>
        <taxon>Hexapoda</taxon>
        <taxon>Insecta</taxon>
        <taxon>Pterygota</taxon>
        <taxon>Neoptera</taxon>
        <taxon>Endopterygota</taxon>
        <taxon>Diptera</taxon>
        <taxon>Nematocera</taxon>
        <taxon>Culicoidea</taxon>
        <taxon>Culicidae</taxon>
        <taxon>Anophelinae</taxon>
        <taxon>Anopheles</taxon>
        <taxon>Anopheles maculatus group</taxon>
    </lineage>
</organism>
<dbReference type="GO" id="GO:0006887">
    <property type="term" value="P:exocytosis"/>
    <property type="evidence" value="ECO:0007669"/>
    <property type="project" value="UniProtKB-KW"/>
</dbReference>
<dbReference type="AlphaFoldDB" id="A0A182T6S3"/>
<reference evidence="6" key="1">
    <citation type="submission" date="2013-09" db="EMBL/GenBank/DDBJ databases">
        <title>The Genome Sequence of Anopheles maculatus species B.</title>
        <authorList>
            <consortium name="The Broad Institute Genomics Platform"/>
            <person name="Neafsey D.E."/>
            <person name="Besansky N."/>
            <person name="Howell P."/>
            <person name="Walton C."/>
            <person name="Young S.K."/>
            <person name="Zeng Q."/>
            <person name="Gargeya S."/>
            <person name="Fitzgerald M."/>
            <person name="Haas B."/>
            <person name="Abouelleil A."/>
            <person name="Allen A.W."/>
            <person name="Alvarado L."/>
            <person name="Arachchi H.M."/>
            <person name="Berlin A.M."/>
            <person name="Chapman S.B."/>
            <person name="Gainer-Dewar J."/>
            <person name="Goldberg J."/>
            <person name="Griggs A."/>
            <person name="Gujja S."/>
            <person name="Hansen M."/>
            <person name="Howarth C."/>
            <person name="Imamovic A."/>
            <person name="Ireland A."/>
            <person name="Larimer J."/>
            <person name="McCowan C."/>
            <person name="Murphy C."/>
            <person name="Pearson M."/>
            <person name="Poon T.W."/>
            <person name="Priest M."/>
            <person name="Roberts A."/>
            <person name="Saif S."/>
            <person name="Shea T."/>
            <person name="Sisk P."/>
            <person name="Sykes S."/>
            <person name="Wortman J."/>
            <person name="Nusbaum C."/>
            <person name="Birren B."/>
        </authorList>
    </citation>
    <scope>NUCLEOTIDE SEQUENCE [LARGE SCALE GENOMIC DNA]</scope>
    <source>
        <strain evidence="6">maculatus3</strain>
    </source>
</reference>
<proteinExistence type="inferred from homology"/>
<dbReference type="Proteomes" id="UP000075901">
    <property type="component" value="Unassembled WGS sequence"/>
</dbReference>
<feature type="compositionally biased region" description="Basic and acidic residues" evidence="3">
    <location>
        <begin position="39"/>
        <end position="53"/>
    </location>
</feature>
<dbReference type="VEuPathDB" id="VectorBase:AMAM020784"/>
<evidence type="ECO:0000256" key="2">
    <source>
        <dbReference type="ARBA" id="ARBA00022483"/>
    </source>
</evidence>
<feature type="region of interest" description="Disordered" evidence="3">
    <location>
        <begin position="39"/>
        <end position="79"/>
    </location>
</feature>
<dbReference type="InterPro" id="IPR000008">
    <property type="entry name" value="C2_dom"/>
</dbReference>
<dbReference type="PANTHER" id="PTHR45999">
    <property type="entry name" value="UNC-13-4A, ISOFORM B"/>
    <property type="match status" value="1"/>
</dbReference>
<keyword evidence="2" id="KW-0268">Exocytosis</keyword>